<comment type="caution">
    <text evidence="2">The sequence shown here is derived from an EMBL/GenBank/DDBJ whole genome shotgun (WGS) entry which is preliminary data.</text>
</comment>
<feature type="transmembrane region" description="Helical" evidence="1">
    <location>
        <begin position="177"/>
        <end position="200"/>
    </location>
</feature>
<evidence type="ECO:0000256" key="1">
    <source>
        <dbReference type="SAM" id="Phobius"/>
    </source>
</evidence>
<dbReference type="InterPro" id="IPR029151">
    <property type="entry name" value="Sensor-like_sf"/>
</dbReference>
<dbReference type="AlphaFoldDB" id="A0A8J6TFM4"/>
<dbReference type="EMBL" id="JACNJZ010000093">
    <property type="protein sequence ID" value="MBC8317558.1"/>
    <property type="molecule type" value="Genomic_DNA"/>
</dbReference>
<accession>A0A8J6TFM4</accession>
<keyword evidence="1" id="KW-1133">Transmembrane helix</keyword>
<protein>
    <recommendedName>
        <fullName evidence="4">Double Cache domain-containing protein</fullName>
    </recommendedName>
</protein>
<organism evidence="2 3">
    <name type="scientific">Candidatus Desulfobia pelagia</name>
    <dbReference type="NCBI Taxonomy" id="2841692"/>
    <lineage>
        <taxon>Bacteria</taxon>
        <taxon>Pseudomonadati</taxon>
        <taxon>Thermodesulfobacteriota</taxon>
        <taxon>Desulfobulbia</taxon>
        <taxon>Desulfobulbales</taxon>
        <taxon>Desulfobulbaceae</taxon>
        <taxon>Candidatus Desulfobia</taxon>
    </lineage>
</organism>
<name>A0A8J6TFM4_9BACT</name>
<keyword evidence="1" id="KW-0812">Transmembrane</keyword>
<gene>
    <name evidence="2" type="ORF">H8E41_06600</name>
</gene>
<evidence type="ECO:0000313" key="3">
    <source>
        <dbReference type="Proteomes" id="UP000614424"/>
    </source>
</evidence>
<evidence type="ECO:0008006" key="4">
    <source>
        <dbReference type="Google" id="ProtNLM"/>
    </source>
</evidence>
<dbReference type="Proteomes" id="UP000614424">
    <property type="component" value="Unassembled WGS sequence"/>
</dbReference>
<dbReference type="SUPFAM" id="SSF103190">
    <property type="entry name" value="Sensory domain-like"/>
    <property type="match status" value="1"/>
</dbReference>
<keyword evidence="1" id="KW-0472">Membrane</keyword>
<sequence length="295" mass="33955">MQTHYLKYFVGLSLAAVLVLPSYLYVSVSPQFKALIIENMEREASRVSTHLVSMYSLKGKKEINRDSWEMLAKYDKEIREEFQIEKIKLFLASGEIVFSSNQKDIGIINQKSYFRDVVAKGQKYTKVVKKDHKTAEDRIVQVDVLEIYVPILQGNEFVGAFEIYYDITEANVRLDSLLMQVYFVLLCVSGTLLLALFIIFDRASKSLAKRKKADTGREKLITDLQEALKEIKALQGILPICSFCKQIRDDEGYWQQVDHYIGEHSDAQFSHSICPQCMKENYPDFADPEGESEKE</sequence>
<proteinExistence type="predicted"/>
<reference evidence="2 3" key="1">
    <citation type="submission" date="2020-08" db="EMBL/GenBank/DDBJ databases">
        <title>Bridging the membrane lipid divide: bacteria of the FCB group superphylum have the potential to synthesize archaeal ether lipids.</title>
        <authorList>
            <person name="Villanueva L."/>
            <person name="Von Meijenfeldt F.A.B."/>
            <person name="Westbye A.B."/>
            <person name="Yadav S."/>
            <person name="Hopmans E.C."/>
            <person name="Dutilh B.E."/>
            <person name="Sinninghe Damste J.S."/>
        </authorList>
    </citation>
    <scope>NUCLEOTIDE SEQUENCE [LARGE SCALE GENOMIC DNA]</scope>
    <source>
        <strain evidence="2">NIOZ-UU47</strain>
    </source>
</reference>
<evidence type="ECO:0000313" key="2">
    <source>
        <dbReference type="EMBL" id="MBC8317558.1"/>
    </source>
</evidence>